<proteinExistence type="predicted"/>
<feature type="transmembrane region" description="Helical" evidence="1">
    <location>
        <begin position="101"/>
        <end position="121"/>
    </location>
</feature>
<dbReference type="EMBL" id="JACHVY010000007">
    <property type="protein sequence ID" value="MBB2903336.1"/>
    <property type="molecule type" value="Genomic_DNA"/>
</dbReference>
<feature type="transmembrane region" description="Helical" evidence="1">
    <location>
        <begin position="39"/>
        <end position="59"/>
    </location>
</feature>
<evidence type="ECO:0000313" key="3">
    <source>
        <dbReference type="EMBL" id="MBB2903336.1"/>
    </source>
</evidence>
<feature type="transmembrane region" description="Helical" evidence="1">
    <location>
        <begin position="12"/>
        <end position="32"/>
    </location>
</feature>
<comment type="caution">
    <text evidence="3">The sequence shown here is derived from an EMBL/GenBank/DDBJ whole genome shotgun (WGS) entry which is preliminary data.</text>
</comment>
<dbReference type="RefSeq" id="WP_183392953.1">
    <property type="nucleotide sequence ID" value="NZ_JACHVY010000007.1"/>
</dbReference>
<feature type="transmembrane region" description="Helical" evidence="1">
    <location>
        <begin position="79"/>
        <end position="96"/>
    </location>
</feature>
<protein>
    <submittedName>
        <fullName evidence="3">Membrane-bound metal-dependent hydrolase YbcI (DUF457 family)</fullName>
    </submittedName>
</protein>
<dbReference type="AlphaFoldDB" id="A0A7W4TQN0"/>
<keyword evidence="1" id="KW-0812">Transmembrane</keyword>
<gene>
    <name evidence="3" type="ORF">FHR75_004178</name>
</gene>
<keyword evidence="1" id="KW-0472">Membrane</keyword>
<accession>A0A7W4TQN0</accession>
<dbReference type="Pfam" id="PF04892">
    <property type="entry name" value="VanZ"/>
    <property type="match status" value="1"/>
</dbReference>
<sequence length="165" mass="17223">MLSTFLITHRWITPVLLAGYVVTGPLLGAWLVRRSRLAWVLAGLSLLPLAALTLVPVARDLTVTCAVQWSWPTPARVESFANLVLFVAPVALGGVATRRPVVAILAGAALSAAIEAFQAFVPALGRSCDTSDWSSNTLGAVVGGLLAWAALALARSSRSTVGTVH</sequence>
<keyword evidence="3" id="KW-0378">Hydrolase</keyword>
<dbReference type="Proteomes" id="UP000533269">
    <property type="component" value="Unassembled WGS sequence"/>
</dbReference>
<feature type="transmembrane region" description="Helical" evidence="1">
    <location>
        <begin position="133"/>
        <end position="154"/>
    </location>
</feature>
<dbReference type="GO" id="GO:0016787">
    <property type="term" value="F:hydrolase activity"/>
    <property type="evidence" value="ECO:0007669"/>
    <property type="project" value="UniProtKB-KW"/>
</dbReference>
<feature type="domain" description="VanZ-like" evidence="2">
    <location>
        <begin position="44"/>
        <end position="148"/>
    </location>
</feature>
<evidence type="ECO:0000256" key="1">
    <source>
        <dbReference type="SAM" id="Phobius"/>
    </source>
</evidence>
<organism evidence="3 4">
    <name type="scientific">Kineococcus radiotolerans</name>
    <dbReference type="NCBI Taxonomy" id="131568"/>
    <lineage>
        <taxon>Bacteria</taxon>
        <taxon>Bacillati</taxon>
        <taxon>Actinomycetota</taxon>
        <taxon>Actinomycetes</taxon>
        <taxon>Kineosporiales</taxon>
        <taxon>Kineosporiaceae</taxon>
        <taxon>Kineococcus</taxon>
    </lineage>
</organism>
<keyword evidence="1" id="KW-1133">Transmembrane helix</keyword>
<reference evidence="3 4" key="2">
    <citation type="submission" date="2020-08" db="EMBL/GenBank/DDBJ databases">
        <authorList>
            <person name="Partida-Martinez L."/>
            <person name="Huntemann M."/>
            <person name="Clum A."/>
            <person name="Wang J."/>
            <person name="Palaniappan K."/>
            <person name="Ritter S."/>
            <person name="Chen I.-M."/>
            <person name="Stamatis D."/>
            <person name="Reddy T."/>
            <person name="O'Malley R."/>
            <person name="Daum C."/>
            <person name="Shapiro N."/>
            <person name="Ivanova N."/>
            <person name="Kyrpides N."/>
            <person name="Woyke T."/>
        </authorList>
    </citation>
    <scope>NUCLEOTIDE SEQUENCE [LARGE SCALE GENOMIC DNA]</scope>
    <source>
        <strain evidence="3 4">AS2.23</strain>
    </source>
</reference>
<name>A0A7W4TQN0_KINRA</name>
<evidence type="ECO:0000259" key="2">
    <source>
        <dbReference type="Pfam" id="PF04892"/>
    </source>
</evidence>
<dbReference type="InterPro" id="IPR006976">
    <property type="entry name" value="VanZ-like"/>
</dbReference>
<reference evidence="3 4" key="1">
    <citation type="submission" date="2020-08" db="EMBL/GenBank/DDBJ databases">
        <title>The Agave Microbiome: Exploring the role of microbial communities in plant adaptations to desert environments.</title>
        <authorList>
            <person name="Partida-Martinez L.P."/>
        </authorList>
    </citation>
    <scope>NUCLEOTIDE SEQUENCE [LARGE SCALE GENOMIC DNA]</scope>
    <source>
        <strain evidence="3 4">AS2.23</strain>
    </source>
</reference>
<evidence type="ECO:0000313" key="4">
    <source>
        <dbReference type="Proteomes" id="UP000533269"/>
    </source>
</evidence>